<dbReference type="CDD" id="cd22437">
    <property type="entry name" value="KH-I_BTR1_rpt2"/>
    <property type="match status" value="1"/>
</dbReference>
<dbReference type="EMBL" id="BFEA01000347">
    <property type="protein sequence ID" value="GBG80469.1"/>
    <property type="molecule type" value="Genomic_DNA"/>
</dbReference>
<feature type="domain" description="K Homology" evidence="4">
    <location>
        <begin position="291"/>
        <end position="364"/>
    </location>
</feature>
<keyword evidence="6" id="KW-1185">Reference proteome</keyword>
<dbReference type="Gene3D" id="3.30.1370.10">
    <property type="entry name" value="K Homology domain, type 1"/>
    <property type="match status" value="3"/>
</dbReference>
<dbReference type="PROSITE" id="PS50084">
    <property type="entry name" value="KH_TYPE_1"/>
    <property type="match status" value="3"/>
</dbReference>
<keyword evidence="1" id="KW-0677">Repeat</keyword>
<evidence type="ECO:0000256" key="2">
    <source>
        <dbReference type="PROSITE-ProRule" id="PRU00117"/>
    </source>
</evidence>
<dbReference type="OrthoDB" id="441329at2759"/>
<dbReference type="Gramene" id="GBG80469">
    <property type="protein sequence ID" value="GBG80469"/>
    <property type="gene ID" value="CBR_g30931"/>
</dbReference>
<evidence type="ECO:0000313" key="5">
    <source>
        <dbReference type="EMBL" id="GBG80469.1"/>
    </source>
</evidence>
<name>A0A388LDT3_CHABU</name>
<feature type="domain" description="K Homology" evidence="4">
    <location>
        <begin position="145"/>
        <end position="218"/>
    </location>
</feature>
<dbReference type="InterPro" id="IPR004087">
    <property type="entry name" value="KH_dom"/>
</dbReference>
<reference evidence="5 6" key="1">
    <citation type="journal article" date="2018" name="Cell">
        <title>The Chara Genome: Secondary Complexity and Implications for Plant Terrestrialization.</title>
        <authorList>
            <person name="Nishiyama T."/>
            <person name="Sakayama H."/>
            <person name="Vries J.D."/>
            <person name="Buschmann H."/>
            <person name="Saint-Marcoux D."/>
            <person name="Ullrich K.K."/>
            <person name="Haas F.B."/>
            <person name="Vanderstraeten L."/>
            <person name="Becker D."/>
            <person name="Lang D."/>
            <person name="Vosolsobe S."/>
            <person name="Rombauts S."/>
            <person name="Wilhelmsson P.K.I."/>
            <person name="Janitza P."/>
            <person name="Kern R."/>
            <person name="Heyl A."/>
            <person name="Rumpler F."/>
            <person name="Villalobos L.I.A.C."/>
            <person name="Clay J.M."/>
            <person name="Skokan R."/>
            <person name="Toyoda A."/>
            <person name="Suzuki Y."/>
            <person name="Kagoshima H."/>
            <person name="Schijlen E."/>
            <person name="Tajeshwar N."/>
            <person name="Catarino B."/>
            <person name="Hetherington A.J."/>
            <person name="Saltykova A."/>
            <person name="Bonnot C."/>
            <person name="Breuninger H."/>
            <person name="Symeonidi A."/>
            <person name="Radhakrishnan G.V."/>
            <person name="Van Nieuwerburgh F."/>
            <person name="Deforce D."/>
            <person name="Chang C."/>
            <person name="Karol K.G."/>
            <person name="Hedrich R."/>
            <person name="Ulvskov P."/>
            <person name="Glockner G."/>
            <person name="Delwiche C.F."/>
            <person name="Petrasek J."/>
            <person name="Van de Peer Y."/>
            <person name="Friml J."/>
            <person name="Beilby M."/>
            <person name="Dolan L."/>
            <person name="Kohara Y."/>
            <person name="Sugano S."/>
            <person name="Fujiyama A."/>
            <person name="Delaux P.-M."/>
            <person name="Quint M."/>
            <person name="TheiBen G."/>
            <person name="Hagemann M."/>
            <person name="Harholt J."/>
            <person name="Dunand C."/>
            <person name="Zachgo S."/>
            <person name="Langdale J."/>
            <person name="Maumus F."/>
            <person name="Straeten D.V.D."/>
            <person name="Gould S.B."/>
            <person name="Rensing S.A."/>
        </authorList>
    </citation>
    <scope>NUCLEOTIDE SEQUENCE [LARGE SCALE GENOMIC DNA]</scope>
    <source>
        <strain evidence="5 6">S276</strain>
    </source>
</reference>
<keyword evidence="2" id="KW-0694">RNA-binding</keyword>
<dbReference type="AlphaFoldDB" id="A0A388LDT3"/>
<gene>
    <name evidence="5" type="ORF">CBR_g30931</name>
</gene>
<dbReference type="InterPro" id="IPR004088">
    <property type="entry name" value="KH_dom_type_1"/>
</dbReference>
<evidence type="ECO:0000259" key="4">
    <source>
        <dbReference type="SMART" id="SM00322"/>
    </source>
</evidence>
<evidence type="ECO:0000256" key="1">
    <source>
        <dbReference type="ARBA" id="ARBA00022737"/>
    </source>
</evidence>
<feature type="compositionally biased region" description="Basic and acidic residues" evidence="3">
    <location>
        <begin position="26"/>
        <end position="42"/>
    </location>
</feature>
<evidence type="ECO:0000313" key="6">
    <source>
        <dbReference type="Proteomes" id="UP000265515"/>
    </source>
</evidence>
<protein>
    <recommendedName>
        <fullName evidence="4">K Homology domain-containing protein</fullName>
    </recommendedName>
</protein>
<dbReference type="SUPFAM" id="SSF54791">
    <property type="entry name" value="Eukaryotic type KH-domain (KH-domain type I)"/>
    <property type="match status" value="3"/>
</dbReference>
<comment type="caution">
    <text evidence="5">The sequence shown here is derived from an EMBL/GenBank/DDBJ whole genome shotgun (WGS) entry which is preliminary data.</text>
</comment>
<proteinExistence type="predicted"/>
<accession>A0A388LDT3</accession>
<dbReference type="PANTHER" id="PTHR10288">
    <property type="entry name" value="KH DOMAIN CONTAINING RNA BINDING PROTEIN"/>
    <property type="match status" value="1"/>
</dbReference>
<dbReference type="GO" id="GO:0003723">
    <property type="term" value="F:RNA binding"/>
    <property type="evidence" value="ECO:0007669"/>
    <property type="project" value="UniProtKB-UniRule"/>
</dbReference>
<feature type="region of interest" description="Disordered" evidence="3">
    <location>
        <begin position="1"/>
        <end position="57"/>
    </location>
</feature>
<dbReference type="Proteomes" id="UP000265515">
    <property type="component" value="Unassembled WGS sequence"/>
</dbReference>
<feature type="domain" description="K Homology" evidence="4">
    <location>
        <begin position="59"/>
        <end position="132"/>
    </location>
</feature>
<dbReference type="InterPro" id="IPR036612">
    <property type="entry name" value="KH_dom_type_1_sf"/>
</dbReference>
<evidence type="ECO:0000256" key="3">
    <source>
        <dbReference type="SAM" id="MobiDB-lite"/>
    </source>
</evidence>
<organism evidence="5 6">
    <name type="scientific">Chara braunii</name>
    <name type="common">Braun's stonewort</name>
    <dbReference type="NCBI Taxonomy" id="69332"/>
    <lineage>
        <taxon>Eukaryota</taxon>
        <taxon>Viridiplantae</taxon>
        <taxon>Streptophyta</taxon>
        <taxon>Charophyceae</taxon>
        <taxon>Charales</taxon>
        <taxon>Characeae</taxon>
        <taxon>Chara</taxon>
    </lineage>
</organism>
<dbReference type="SMART" id="SM00322">
    <property type="entry name" value="KH"/>
    <property type="match status" value="3"/>
</dbReference>
<dbReference type="Pfam" id="PF00013">
    <property type="entry name" value="KH_1"/>
    <property type="match status" value="3"/>
</dbReference>
<sequence length="378" mass="39296">MIFGSEANGGSSGKGAADSNVVASDSLKRSNMEKEGDDDRGSPTKRPNLRADSENSSDTASTVRFLISNASAGSVIGKGGSTISEFQIQSGARIQLSRNREFFPGTTERVILLSGSVSAILTALHLILSKISTEDSGGSPPDTNKTSQVRLIVPNAVCGGIIGKGGATIRSFVEDSGANIKLSSQDQALPGVTDRVVTITGTLDQQLRAVALIVTKMSEDPNYLLYANMPISYPVYNSGAAVPGYGGHLAAASSPYTPIQAMPGGAYAAARSKGRPGAPMIAGPVIQTHPPITTVTVAVPDEHVGAIVGRSGKTINEIQQMSAVRIKISERGDFVQGTNNRKVTITGSAEAVQFAQYLITTKVQNSAAEANSYRRGGE</sequence>